<protein>
    <recommendedName>
        <fullName evidence="4">K Homology domain-containing protein</fullName>
    </recommendedName>
</protein>
<dbReference type="GeneID" id="24142251"/>
<dbReference type="STRING" id="695850.A0A067BJT6"/>
<sequence>MWEPKSYTKTFMLVPADVAQSLNVRSGVELKELARSVNCLMYIVDSLVYRDCRILCVSGTPSEISAAMRVLVARVQEILRAKYVPTFESVSYKHDKAVVHIRSDFAAHLLEHASTRLMQVADATHTRIHITFADEMVIASPLRRLHILGDAENVKDACDRLHQVQSDFEAKPSDPSRLIYTLRLVLLTRDVMDIDNVRMTVMYEQLQVETKLIRQVAILPNKALFILTGTLENLYEAHAATVKAIYDGYERVRQRKQQQRDRDYSPDRSSYDKKHDYKSARHSSEERWTTKAILPTPPRVDASPPRSSMSPRAVHVTPVVPPPVMPFPYQPVPAPMPSAWEASANGWKLHDAYERSQCCRRPPTGPPPTAADNNDDTNNHDDDNHNGTNDDGNNNDGTNDDGNNNDGTNDDGNNDDGNNHDDDTNNGNNHDDNNDTNTNDDTNDDDDKIVQLSRSTTPVAAQRTTIVNLGGINKSCVDFCNTEDRLKRPLSDPPMPPAKTQRTLLSDMASGAGRTVYLADATSSRYSSSTSRRHVTLVSGTPDKSSDDSHRQRATNDSSASAKTPSASSVSSTTASAATTATTATTAAAATAASDGASSSVVASGREPSPPRSVASSRAPSPVAVKAAPAPPSSVEPPRSRASIPLMQTQVEMRVDMDTADKILTGGGLRRLAQASSAVVSFQIDPLDANMTKILLAGDLLAVIQVQQEINAILHS</sequence>
<dbReference type="SUPFAM" id="SSF54791">
    <property type="entry name" value="Eukaryotic type KH-domain (KH-domain type I)"/>
    <property type="match status" value="1"/>
</dbReference>
<feature type="region of interest" description="Disordered" evidence="1">
    <location>
        <begin position="522"/>
        <end position="576"/>
    </location>
</feature>
<dbReference type="Proteomes" id="UP000030745">
    <property type="component" value="Unassembled WGS sequence"/>
</dbReference>
<name>A0A067BJT6_SAPPC</name>
<feature type="compositionally biased region" description="Low complexity" evidence="1">
    <location>
        <begin position="303"/>
        <end position="314"/>
    </location>
</feature>
<feature type="compositionally biased region" description="Basic and acidic residues" evidence="1">
    <location>
        <begin position="417"/>
        <end position="433"/>
    </location>
</feature>
<evidence type="ECO:0000256" key="1">
    <source>
        <dbReference type="SAM" id="MobiDB-lite"/>
    </source>
</evidence>
<proteinExistence type="predicted"/>
<dbReference type="EMBL" id="KK583821">
    <property type="protein sequence ID" value="KDO17005.1"/>
    <property type="molecule type" value="Genomic_DNA"/>
</dbReference>
<dbReference type="PANTHER" id="PTHR48194:SF1">
    <property type="entry name" value="INTEGRATOR COMPLEX SUBUNIT 10-LIKE PROTEIN"/>
    <property type="match status" value="1"/>
</dbReference>
<feature type="compositionally biased region" description="Low complexity" evidence="1">
    <location>
        <begin position="558"/>
        <end position="576"/>
    </location>
</feature>
<feature type="region of interest" description="Disordered" evidence="1">
    <location>
        <begin position="357"/>
        <end position="448"/>
    </location>
</feature>
<feature type="compositionally biased region" description="Low complexity" evidence="1">
    <location>
        <begin position="612"/>
        <end position="628"/>
    </location>
</feature>
<feature type="compositionally biased region" description="Low complexity" evidence="1">
    <location>
        <begin position="591"/>
        <end position="604"/>
    </location>
</feature>
<dbReference type="VEuPathDB" id="FungiDB:SPRG_21596"/>
<evidence type="ECO:0000313" key="3">
    <source>
        <dbReference type="Proteomes" id="UP000030745"/>
    </source>
</evidence>
<evidence type="ECO:0008006" key="4">
    <source>
        <dbReference type="Google" id="ProtNLM"/>
    </source>
</evidence>
<reference evidence="2 3" key="1">
    <citation type="journal article" date="2013" name="PLoS Genet.">
        <title>Distinctive expansion of potential virulence genes in the genome of the oomycete fish pathogen Saprolegnia parasitica.</title>
        <authorList>
            <person name="Jiang R.H."/>
            <person name="de Bruijn I."/>
            <person name="Haas B.J."/>
            <person name="Belmonte R."/>
            <person name="Lobach L."/>
            <person name="Christie J."/>
            <person name="van den Ackerveken G."/>
            <person name="Bottin A."/>
            <person name="Bulone V."/>
            <person name="Diaz-Moreno S.M."/>
            <person name="Dumas B."/>
            <person name="Fan L."/>
            <person name="Gaulin E."/>
            <person name="Govers F."/>
            <person name="Grenville-Briggs L.J."/>
            <person name="Horner N.R."/>
            <person name="Levin J.Z."/>
            <person name="Mammella M."/>
            <person name="Meijer H.J."/>
            <person name="Morris P."/>
            <person name="Nusbaum C."/>
            <person name="Oome S."/>
            <person name="Phillips A.J."/>
            <person name="van Rooyen D."/>
            <person name="Rzeszutek E."/>
            <person name="Saraiva M."/>
            <person name="Secombes C.J."/>
            <person name="Seidl M.F."/>
            <person name="Snel B."/>
            <person name="Stassen J.H."/>
            <person name="Sykes S."/>
            <person name="Tripathy S."/>
            <person name="van den Berg H."/>
            <person name="Vega-Arreguin J.C."/>
            <person name="Wawra S."/>
            <person name="Young S.K."/>
            <person name="Zeng Q."/>
            <person name="Dieguez-Uribeondo J."/>
            <person name="Russ C."/>
            <person name="Tyler B.M."/>
            <person name="van West P."/>
        </authorList>
    </citation>
    <scope>NUCLEOTIDE SEQUENCE [LARGE SCALE GENOMIC DNA]</scope>
    <source>
        <strain evidence="2 3">CBS 223.65</strain>
    </source>
</reference>
<feature type="region of interest" description="Disordered" evidence="1">
    <location>
        <begin position="591"/>
        <end position="640"/>
    </location>
</feature>
<dbReference type="GO" id="GO:0003723">
    <property type="term" value="F:RNA binding"/>
    <property type="evidence" value="ECO:0007669"/>
    <property type="project" value="InterPro"/>
</dbReference>
<dbReference type="InterPro" id="IPR036612">
    <property type="entry name" value="KH_dom_type_1_sf"/>
</dbReference>
<dbReference type="PANTHER" id="PTHR48194">
    <property type="entry name" value="FINGER PROTEIN, PUTATIVE-RELATED"/>
    <property type="match status" value="1"/>
</dbReference>
<keyword evidence="3" id="KW-1185">Reference proteome</keyword>
<feature type="compositionally biased region" description="Basic and acidic residues" evidence="1">
    <location>
        <begin position="253"/>
        <end position="289"/>
    </location>
</feature>
<accession>A0A067BJT6</accession>
<evidence type="ECO:0000313" key="2">
    <source>
        <dbReference type="EMBL" id="KDO17005.1"/>
    </source>
</evidence>
<organism evidence="2 3">
    <name type="scientific">Saprolegnia parasitica (strain CBS 223.65)</name>
    <dbReference type="NCBI Taxonomy" id="695850"/>
    <lineage>
        <taxon>Eukaryota</taxon>
        <taxon>Sar</taxon>
        <taxon>Stramenopiles</taxon>
        <taxon>Oomycota</taxon>
        <taxon>Saprolegniomycetes</taxon>
        <taxon>Saprolegniales</taxon>
        <taxon>Saprolegniaceae</taxon>
        <taxon>Saprolegnia</taxon>
    </lineage>
</organism>
<gene>
    <name evidence="2" type="ORF">SPRG_21596</name>
</gene>
<dbReference type="InterPro" id="IPR053129">
    <property type="entry name" value="Integrator_complex_assoc"/>
</dbReference>
<feature type="region of interest" description="Disordered" evidence="1">
    <location>
        <begin position="253"/>
        <end position="314"/>
    </location>
</feature>
<dbReference type="AlphaFoldDB" id="A0A067BJT6"/>
<feature type="compositionally biased region" description="Low complexity" evidence="1">
    <location>
        <begin position="386"/>
        <end position="407"/>
    </location>
</feature>
<dbReference type="RefSeq" id="XP_012212287.1">
    <property type="nucleotide sequence ID" value="XM_012356897.1"/>
</dbReference>
<dbReference type="KEGG" id="spar:SPRG_21596"/>